<dbReference type="Gene3D" id="3.30.230.70">
    <property type="entry name" value="GHMP Kinase, N-terminal domain"/>
    <property type="match status" value="1"/>
</dbReference>
<dbReference type="Pfam" id="PF03061">
    <property type="entry name" value="4HBT"/>
    <property type="match status" value="2"/>
</dbReference>
<dbReference type="Pfam" id="PF01138">
    <property type="entry name" value="RNase_PH"/>
    <property type="match status" value="1"/>
</dbReference>
<feature type="region of interest" description="Disordered" evidence="2">
    <location>
        <begin position="442"/>
        <end position="470"/>
    </location>
</feature>
<dbReference type="EMBL" id="JAEPRA010000009">
    <property type="protein sequence ID" value="KAG2180439.1"/>
    <property type="molecule type" value="Genomic_DNA"/>
</dbReference>
<dbReference type="GO" id="GO:0005829">
    <property type="term" value="C:cytosol"/>
    <property type="evidence" value="ECO:0007669"/>
    <property type="project" value="TreeGrafter"/>
</dbReference>
<feature type="compositionally biased region" description="Basic and acidic residues" evidence="2">
    <location>
        <begin position="447"/>
        <end position="470"/>
    </location>
</feature>
<dbReference type="CDD" id="cd11371">
    <property type="entry name" value="RNase_PH_MTR3"/>
    <property type="match status" value="1"/>
</dbReference>
<proteinExistence type="predicted"/>
<evidence type="ECO:0000313" key="5">
    <source>
        <dbReference type="Proteomes" id="UP000612746"/>
    </source>
</evidence>
<organism evidence="4 5">
    <name type="scientific">Umbelopsis vinacea</name>
    <dbReference type="NCBI Taxonomy" id="44442"/>
    <lineage>
        <taxon>Eukaryota</taxon>
        <taxon>Fungi</taxon>
        <taxon>Fungi incertae sedis</taxon>
        <taxon>Mucoromycota</taxon>
        <taxon>Mucoromycotina</taxon>
        <taxon>Umbelopsidomycetes</taxon>
        <taxon>Umbelopsidales</taxon>
        <taxon>Umbelopsidaceae</taxon>
        <taxon>Umbelopsis</taxon>
    </lineage>
</organism>
<accession>A0A8H7PVV3</accession>
<keyword evidence="1" id="KW-0378">Hydrolase</keyword>
<dbReference type="InterPro" id="IPR027408">
    <property type="entry name" value="PNPase/RNase_PH_dom_sf"/>
</dbReference>
<dbReference type="SUPFAM" id="SSF54637">
    <property type="entry name" value="Thioesterase/thiol ester dehydrase-isomerase"/>
    <property type="match status" value="2"/>
</dbReference>
<dbReference type="InterPro" id="IPR015847">
    <property type="entry name" value="ExoRNase_PH_dom2"/>
</dbReference>
<dbReference type="Proteomes" id="UP000612746">
    <property type="component" value="Unassembled WGS sequence"/>
</dbReference>
<dbReference type="OrthoDB" id="3184331at2759"/>
<keyword evidence="5" id="KW-1185">Reference proteome</keyword>
<gene>
    <name evidence="4" type="ORF">INT44_003443</name>
</gene>
<dbReference type="InterPro" id="IPR020568">
    <property type="entry name" value="Ribosomal_Su5_D2-typ_SF"/>
</dbReference>
<dbReference type="GO" id="GO:0052816">
    <property type="term" value="F:long-chain fatty acyl-CoA hydrolase activity"/>
    <property type="evidence" value="ECO:0007669"/>
    <property type="project" value="TreeGrafter"/>
</dbReference>
<name>A0A8H7PVV3_9FUNG</name>
<dbReference type="InterPro" id="IPR001247">
    <property type="entry name" value="ExoRNase_PH_dom1"/>
</dbReference>
<evidence type="ECO:0000256" key="2">
    <source>
        <dbReference type="SAM" id="MobiDB-lite"/>
    </source>
</evidence>
<dbReference type="Gene3D" id="3.10.129.10">
    <property type="entry name" value="Hotdog Thioesterase"/>
    <property type="match status" value="2"/>
</dbReference>
<comment type="caution">
    <text evidence="4">The sequence shown here is derived from an EMBL/GenBank/DDBJ whole genome shotgun (WGS) entry which is preliminary data.</text>
</comment>
<dbReference type="InterPro" id="IPR040170">
    <property type="entry name" value="Cytosol_ACT"/>
</dbReference>
<dbReference type="GO" id="GO:0006637">
    <property type="term" value="P:acyl-CoA metabolic process"/>
    <property type="evidence" value="ECO:0007669"/>
    <property type="project" value="TreeGrafter"/>
</dbReference>
<dbReference type="PROSITE" id="PS51770">
    <property type="entry name" value="HOTDOG_ACOT"/>
    <property type="match status" value="2"/>
</dbReference>
<evidence type="ECO:0000259" key="3">
    <source>
        <dbReference type="PROSITE" id="PS51770"/>
    </source>
</evidence>
<dbReference type="SUPFAM" id="SSF54211">
    <property type="entry name" value="Ribosomal protein S5 domain 2-like"/>
    <property type="match status" value="1"/>
</dbReference>
<dbReference type="InterPro" id="IPR029069">
    <property type="entry name" value="HotDog_dom_sf"/>
</dbReference>
<sequence length="720" mass="79976">MDRKRVNGPELSVVPVEEHTEEKKILDSKERRLDGRGIDDIRPIFMKSGLISQANGSTYMEYGNAKVVCAVYGPRQMKKPSFTGKGVLNCEIKFATFSCKKRRTFQRDAQEKEFSQILVQALTPAVRLDLLPKSSIDVYVNVLENDGTSSTLAAAISAASVALADAGIEMYDQVAASSIAYVQNKILMDPSALEEESEDGSLVVSYMPSLNEITHILQNGNTESAIANKAVEQCIDACSKIYSVMSTRQNCLTHSFAMPEPVDENVLTRMRNYSTETFLSVFGPVISHFLPDPWTVAGNERVAEKSAYLSRVTMTEFISPSHADTKGFAYAGPILSWCDIAAGIAAKRHANAPSVTRSVDDVQFLYPLRVGDVLTIQASVNKAWNTSMEVGIRMEAETPPAGPRRFVAHAYMTFVALSPVAPPKTGVGRLWLDSKPLTVPKVVPHSPTEHQRWEMAERRRQRRFSEKKATGEMRAQLEQIRLLLREWSLGLRRQSISEADVISHPALIPPIEEEDESNEVSSPTTIDADESHTSLKVDIPKARRRYSTATYLVPQPSEKSIELTYAEVVELVMPQHANTLQITFGGQIIQWMETCALVSARRLACTYLMTASIDSLQFIKPTHVGEVVTVRSIVSRTFKSSIEVYVSVEGEDLRTGETYFTNDAFFTIVAVDAENIPVKIPHAVPQNEVEAALYKGASVRRERRLALRNEILAITTDHEQ</sequence>
<dbReference type="InterPro" id="IPR006683">
    <property type="entry name" value="Thioestr_dom"/>
</dbReference>
<dbReference type="Pfam" id="PF03725">
    <property type="entry name" value="RNase_PH_C"/>
    <property type="match status" value="1"/>
</dbReference>
<evidence type="ECO:0000256" key="1">
    <source>
        <dbReference type="ARBA" id="ARBA00022801"/>
    </source>
</evidence>
<dbReference type="AlphaFoldDB" id="A0A8H7PVV3"/>
<dbReference type="InterPro" id="IPR036345">
    <property type="entry name" value="ExoRNase_PH_dom2_sf"/>
</dbReference>
<dbReference type="CDD" id="cd03442">
    <property type="entry name" value="BFIT_BACH"/>
    <property type="match status" value="2"/>
</dbReference>
<reference evidence="4" key="1">
    <citation type="submission" date="2020-12" db="EMBL/GenBank/DDBJ databases">
        <title>Metabolic potential, ecology and presence of endohyphal bacteria is reflected in genomic diversity of Mucoromycotina.</title>
        <authorList>
            <person name="Muszewska A."/>
            <person name="Okrasinska A."/>
            <person name="Steczkiewicz K."/>
            <person name="Drgas O."/>
            <person name="Orlowska M."/>
            <person name="Perlinska-Lenart U."/>
            <person name="Aleksandrzak-Piekarczyk T."/>
            <person name="Szatraj K."/>
            <person name="Zielenkiewicz U."/>
            <person name="Pilsyk S."/>
            <person name="Malc E."/>
            <person name="Mieczkowski P."/>
            <person name="Kruszewska J.S."/>
            <person name="Biernat P."/>
            <person name="Pawlowska J."/>
        </authorList>
    </citation>
    <scope>NUCLEOTIDE SEQUENCE</scope>
    <source>
        <strain evidence="4">WA0000051536</strain>
    </source>
</reference>
<dbReference type="InterPro" id="IPR033120">
    <property type="entry name" value="HOTDOG_ACOT"/>
</dbReference>
<feature type="domain" description="HotDog ACOT-type" evidence="3">
    <location>
        <begin position="562"/>
        <end position="674"/>
    </location>
</feature>
<dbReference type="GO" id="GO:0000176">
    <property type="term" value="C:nuclear exosome (RNase complex)"/>
    <property type="evidence" value="ECO:0007669"/>
    <property type="project" value="UniProtKB-ARBA"/>
</dbReference>
<evidence type="ECO:0000313" key="4">
    <source>
        <dbReference type="EMBL" id="KAG2180439.1"/>
    </source>
</evidence>
<dbReference type="PANTHER" id="PTHR11049:SF16">
    <property type="entry name" value="PROTEIN VDLD"/>
    <property type="match status" value="1"/>
</dbReference>
<dbReference type="SUPFAM" id="SSF55666">
    <property type="entry name" value="Ribonuclease PH domain 2-like"/>
    <property type="match status" value="1"/>
</dbReference>
<protein>
    <recommendedName>
        <fullName evidence="3">HotDog ACOT-type domain-containing protein</fullName>
    </recommendedName>
</protein>
<feature type="domain" description="HotDog ACOT-type" evidence="3">
    <location>
        <begin position="308"/>
        <end position="420"/>
    </location>
</feature>
<dbReference type="PANTHER" id="PTHR11049">
    <property type="entry name" value="ACYL COENZYME A THIOESTER HYDROLASE"/>
    <property type="match status" value="1"/>
</dbReference>